<dbReference type="AlphaFoldDB" id="A0AAW2EUD3"/>
<gene>
    <name evidence="1" type="ORF">PUN28_015720</name>
</gene>
<comment type="caution">
    <text evidence="1">The sequence shown here is derived from an EMBL/GenBank/DDBJ whole genome shotgun (WGS) entry which is preliminary data.</text>
</comment>
<proteinExistence type="predicted"/>
<evidence type="ECO:0000313" key="1">
    <source>
        <dbReference type="EMBL" id="KAL0107353.1"/>
    </source>
</evidence>
<name>A0AAW2EUD3_9HYME</name>
<organism evidence="1 2">
    <name type="scientific">Cardiocondyla obscurior</name>
    <dbReference type="NCBI Taxonomy" id="286306"/>
    <lineage>
        <taxon>Eukaryota</taxon>
        <taxon>Metazoa</taxon>
        <taxon>Ecdysozoa</taxon>
        <taxon>Arthropoda</taxon>
        <taxon>Hexapoda</taxon>
        <taxon>Insecta</taxon>
        <taxon>Pterygota</taxon>
        <taxon>Neoptera</taxon>
        <taxon>Endopterygota</taxon>
        <taxon>Hymenoptera</taxon>
        <taxon>Apocrita</taxon>
        <taxon>Aculeata</taxon>
        <taxon>Formicoidea</taxon>
        <taxon>Formicidae</taxon>
        <taxon>Myrmicinae</taxon>
        <taxon>Cardiocondyla</taxon>
    </lineage>
</organism>
<keyword evidence="2" id="KW-1185">Reference proteome</keyword>
<sequence>MALVDIPIRWIPSLKSRNRFIIFVINFRATFTLCYQRRTVYPGAYYALTANNKRCVKRRVCTQGDVRPTMYLSASRSCSAHSDNCKSVAKLVAHVASTFSAPLKFAINCTCNNKMFSSTRIFYLMLKLTYSLSSFSYRA</sequence>
<evidence type="ECO:0000313" key="2">
    <source>
        <dbReference type="Proteomes" id="UP001430953"/>
    </source>
</evidence>
<dbReference type="Proteomes" id="UP001430953">
    <property type="component" value="Unassembled WGS sequence"/>
</dbReference>
<dbReference type="EMBL" id="JADYXP020000017">
    <property type="protein sequence ID" value="KAL0107353.1"/>
    <property type="molecule type" value="Genomic_DNA"/>
</dbReference>
<reference evidence="1 2" key="1">
    <citation type="submission" date="2023-03" db="EMBL/GenBank/DDBJ databases">
        <title>High recombination rates correlate with genetic variation in Cardiocondyla obscurior ants.</title>
        <authorList>
            <person name="Errbii M."/>
        </authorList>
    </citation>
    <scope>NUCLEOTIDE SEQUENCE [LARGE SCALE GENOMIC DNA]</scope>
    <source>
        <strain evidence="1">Alpha-2009</strain>
        <tissue evidence="1">Whole body</tissue>
    </source>
</reference>
<accession>A0AAW2EUD3</accession>
<protein>
    <submittedName>
        <fullName evidence="1">Uncharacterized protein</fullName>
    </submittedName>
</protein>